<feature type="compositionally biased region" description="Low complexity" evidence="4">
    <location>
        <begin position="301"/>
        <end position="316"/>
    </location>
</feature>
<keyword evidence="2" id="KW-0862">Zinc</keyword>
<sequence length="387" mass="41252">MAYVLGTGLPPGVSHSPTTATAAPSYSSSSKRQALSDDFREVTHNIARSTLAKPAWSDIPDWRQSGASYVLDAPASALDRILSDPILTLRDHLALAATCRTLRACYMLSASATAESSADDLPSSPLWKGLLALRPNSKGGQDGETAPASEAEKRAVRKLWSNAVLNGDPDEIEFVGGFGGAGVEGVDPTGVGGLGSKKRKRDDGWEGKVIRSYEWERAILLTQSEMITKTDAKKHYKLTDRDLKYLKCVVKRNPYALVSGAPMNLFVEVAVESLALRLHGGVTGHNALLAKRAASAAKAAATRAANKASRSSSSTKAAKEPKNKTGQPKTKKKKPKLGGHEAVAAQLAGLSPEDVLLFMEYEDEGCGWDQGYTDGHYDEWDGEPGCG</sequence>
<reference evidence="6 7" key="1">
    <citation type="submission" date="2021-12" db="EMBL/GenBank/DDBJ databases">
        <title>High titer production of polyol ester of fatty acids by Rhodotorula paludigena BS15 towards product separation-free biomass refinery.</title>
        <authorList>
            <person name="Mano J."/>
            <person name="Ono H."/>
            <person name="Tanaka T."/>
            <person name="Naito K."/>
            <person name="Sushida H."/>
            <person name="Ike M."/>
            <person name="Tokuyasu K."/>
            <person name="Kitaoka M."/>
        </authorList>
    </citation>
    <scope>NUCLEOTIDE SEQUENCE [LARGE SCALE GENOMIC DNA]</scope>
    <source>
        <strain evidence="6 7">BS15</strain>
    </source>
</reference>
<dbReference type="InterPro" id="IPR009061">
    <property type="entry name" value="DNA-bd_dom_put_sf"/>
</dbReference>
<evidence type="ECO:0000256" key="3">
    <source>
        <dbReference type="ARBA" id="ARBA00023242"/>
    </source>
</evidence>
<dbReference type="SUPFAM" id="SSF46955">
    <property type="entry name" value="Putative DNA-binding domain"/>
    <property type="match status" value="1"/>
</dbReference>
<dbReference type="Proteomes" id="UP001342314">
    <property type="component" value="Unassembled WGS sequence"/>
</dbReference>
<feature type="compositionally biased region" description="Low complexity" evidence="4">
    <location>
        <begin position="14"/>
        <end position="29"/>
    </location>
</feature>
<organism evidence="6 7">
    <name type="scientific">Rhodotorula paludigena</name>
    <dbReference type="NCBI Taxonomy" id="86838"/>
    <lineage>
        <taxon>Eukaryota</taxon>
        <taxon>Fungi</taxon>
        <taxon>Dikarya</taxon>
        <taxon>Basidiomycota</taxon>
        <taxon>Pucciniomycotina</taxon>
        <taxon>Microbotryomycetes</taxon>
        <taxon>Sporidiobolales</taxon>
        <taxon>Sporidiobolaceae</taxon>
        <taxon>Rhodotorula</taxon>
    </lineage>
</organism>
<feature type="region of interest" description="Disordered" evidence="4">
    <location>
        <begin position="301"/>
        <end position="340"/>
    </location>
</feature>
<dbReference type="Pfam" id="PF05181">
    <property type="entry name" value="XPA_C"/>
    <property type="match status" value="1"/>
</dbReference>
<gene>
    <name evidence="6" type="ORF">Rhopal_007859-T1</name>
</gene>
<dbReference type="InterPro" id="IPR037129">
    <property type="entry name" value="XPA_sf"/>
</dbReference>
<dbReference type="AlphaFoldDB" id="A0AAV5GZH2"/>
<protein>
    <recommendedName>
        <fullName evidence="5">XPA C-terminal domain-containing protein</fullName>
    </recommendedName>
</protein>
<proteinExistence type="predicted"/>
<accession>A0AAV5GZH2</accession>
<comment type="caution">
    <text evidence="6">The sequence shown here is derived from an EMBL/GenBank/DDBJ whole genome shotgun (WGS) entry which is preliminary data.</text>
</comment>
<evidence type="ECO:0000256" key="2">
    <source>
        <dbReference type="ARBA" id="ARBA00022833"/>
    </source>
</evidence>
<evidence type="ECO:0000256" key="4">
    <source>
        <dbReference type="SAM" id="MobiDB-lite"/>
    </source>
</evidence>
<name>A0AAV5GZH2_9BASI</name>
<evidence type="ECO:0000313" key="6">
    <source>
        <dbReference type="EMBL" id="GJN94767.1"/>
    </source>
</evidence>
<dbReference type="GO" id="GO:0005634">
    <property type="term" value="C:nucleus"/>
    <property type="evidence" value="ECO:0007669"/>
    <property type="project" value="UniProtKB-SubCell"/>
</dbReference>
<feature type="domain" description="XPA C-terminal" evidence="5">
    <location>
        <begin position="225"/>
        <end position="269"/>
    </location>
</feature>
<evidence type="ECO:0000313" key="7">
    <source>
        <dbReference type="Proteomes" id="UP001342314"/>
    </source>
</evidence>
<keyword evidence="7" id="KW-1185">Reference proteome</keyword>
<evidence type="ECO:0000259" key="5">
    <source>
        <dbReference type="Pfam" id="PF05181"/>
    </source>
</evidence>
<feature type="region of interest" description="Disordered" evidence="4">
    <location>
        <begin position="1"/>
        <end position="29"/>
    </location>
</feature>
<evidence type="ECO:0000256" key="1">
    <source>
        <dbReference type="ARBA" id="ARBA00004123"/>
    </source>
</evidence>
<comment type="subcellular location">
    <subcellularLocation>
        <location evidence="1">Nucleus</location>
    </subcellularLocation>
</comment>
<dbReference type="EMBL" id="BQKY01000018">
    <property type="protein sequence ID" value="GJN94767.1"/>
    <property type="molecule type" value="Genomic_DNA"/>
</dbReference>
<dbReference type="Gene3D" id="3.90.530.10">
    <property type="entry name" value="XPA C-terminal domain"/>
    <property type="match status" value="1"/>
</dbReference>
<dbReference type="InterPro" id="IPR022656">
    <property type="entry name" value="XPA_C"/>
</dbReference>
<keyword evidence="3" id="KW-0539">Nucleus</keyword>
<dbReference type="CDD" id="cd21075">
    <property type="entry name" value="DBD_XPA-like"/>
    <property type="match status" value="1"/>
</dbReference>